<feature type="region of interest" description="Disordered" evidence="1">
    <location>
        <begin position="124"/>
        <end position="178"/>
    </location>
</feature>
<evidence type="ECO:0000313" key="3">
    <source>
        <dbReference type="Proteomes" id="UP000553209"/>
    </source>
</evidence>
<proteinExistence type="predicted"/>
<keyword evidence="3" id="KW-1185">Reference proteome</keyword>
<dbReference type="RefSeq" id="WP_168444167.1">
    <property type="nucleotide sequence ID" value="NZ_JAAXPG010000035.1"/>
</dbReference>
<sequence length="178" mass="19257">MQDDIFTSRSGTPEDILTAQLSALVAPLAKNSNAVIDDPGLLDVARAVFAAYASTPTVDGLTMRELRAACAHVCDDDAVFEQRFHTFQVLRMLLPAFEKKYEQRYILHPISMVGMHVTSGSANGAGSVNSSPCWTTHDRRSNTTGPTRTTSPGGPAEESAHPHHHRQPPARPRGDANP</sequence>
<dbReference type="AlphaFoldDB" id="A0A7X6MGS4"/>
<accession>A0A7X6MGS4</accession>
<dbReference type="EMBL" id="JAAXPG010000035">
    <property type="protein sequence ID" value="NKZ01329.1"/>
    <property type="molecule type" value="Genomic_DNA"/>
</dbReference>
<evidence type="ECO:0000256" key="1">
    <source>
        <dbReference type="SAM" id="MobiDB-lite"/>
    </source>
</evidence>
<feature type="compositionally biased region" description="Low complexity" evidence="1">
    <location>
        <begin position="142"/>
        <end position="155"/>
    </location>
</feature>
<evidence type="ECO:0000313" key="2">
    <source>
        <dbReference type="EMBL" id="NKZ01329.1"/>
    </source>
</evidence>
<gene>
    <name evidence="2" type="ORF">HGB44_27185</name>
</gene>
<name>A0A7X6MGS4_9ACTN</name>
<comment type="caution">
    <text evidence="2">The sequence shown here is derived from an EMBL/GenBank/DDBJ whole genome shotgun (WGS) entry which is preliminary data.</text>
</comment>
<protein>
    <submittedName>
        <fullName evidence="2">Uncharacterized protein</fullName>
    </submittedName>
</protein>
<reference evidence="2 3" key="1">
    <citation type="submission" date="2020-04" db="EMBL/GenBank/DDBJ databases">
        <title>MicrobeNet Type strains.</title>
        <authorList>
            <person name="Nicholson A.C."/>
        </authorList>
    </citation>
    <scope>NUCLEOTIDE SEQUENCE [LARGE SCALE GENOMIC DNA]</scope>
    <source>
        <strain evidence="2 3">ATCC 23612</strain>
    </source>
</reference>
<dbReference type="Proteomes" id="UP000553209">
    <property type="component" value="Unassembled WGS sequence"/>
</dbReference>
<organism evidence="2 3">
    <name type="scientific">Nocardiopsis alborubida</name>
    <dbReference type="NCBI Taxonomy" id="146802"/>
    <lineage>
        <taxon>Bacteria</taxon>
        <taxon>Bacillati</taxon>
        <taxon>Actinomycetota</taxon>
        <taxon>Actinomycetes</taxon>
        <taxon>Streptosporangiales</taxon>
        <taxon>Nocardiopsidaceae</taxon>
        <taxon>Nocardiopsis</taxon>
    </lineage>
</organism>